<dbReference type="Proteomes" id="UP001595960">
    <property type="component" value="Unassembled WGS sequence"/>
</dbReference>
<protein>
    <submittedName>
        <fullName evidence="1">Replication-relaxation family protein</fullName>
    </submittedName>
</protein>
<gene>
    <name evidence="1" type="ORF">ACFPER_05565</name>
</gene>
<name>A0ABV9R463_9MICO</name>
<comment type="caution">
    <text evidence="1">The sequence shown here is derived from an EMBL/GenBank/DDBJ whole genome shotgun (WGS) entry which is preliminary data.</text>
</comment>
<accession>A0ABV9R463</accession>
<organism evidence="1 2">
    <name type="scientific">Agromyces aurantiacus</name>
    <dbReference type="NCBI Taxonomy" id="165814"/>
    <lineage>
        <taxon>Bacteria</taxon>
        <taxon>Bacillati</taxon>
        <taxon>Actinomycetota</taxon>
        <taxon>Actinomycetes</taxon>
        <taxon>Micrococcales</taxon>
        <taxon>Microbacteriaceae</taxon>
        <taxon>Agromyces</taxon>
    </lineage>
</organism>
<sequence length="273" mass="30494">MSAASVRDLGRHLTARDLRILEDLEQYRLLTTRQLQRLHLPAQPFGTHTTPRSATRGTTRILGRLEELNAVARLERRIGGIEHGSALTIWQLGPAGLRHLRHLRGETTRKQYLEPGLAFTAHTLAVAEVSVVLREHSGAGHFELLELVAEPACWRPFTAAGGEVVTLKPDLLAVTADHDTETHSFIEVDLGTESVSVLIRKCRRYQQYARTGAEQIQRGLFPAVVWIVPTLKRADLLRQAITEDQMLDPDLFWIITPEQTLGQLAPYPTSATT</sequence>
<dbReference type="InterPro" id="IPR025855">
    <property type="entry name" value="Replic_Relax"/>
</dbReference>
<evidence type="ECO:0000313" key="2">
    <source>
        <dbReference type="Proteomes" id="UP001595960"/>
    </source>
</evidence>
<keyword evidence="2" id="KW-1185">Reference proteome</keyword>
<evidence type="ECO:0000313" key="1">
    <source>
        <dbReference type="EMBL" id="MFC4828246.1"/>
    </source>
</evidence>
<dbReference type="Pfam" id="PF13814">
    <property type="entry name" value="Replic_Relax"/>
    <property type="match status" value="1"/>
</dbReference>
<reference evidence="2" key="1">
    <citation type="journal article" date="2019" name="Int. J. Syst. Evol. Microbiol.">
        <title>The Global Catalogue of Microorganisms (GCM) 10K type strain sequencing project: providing services to taxonomists for standard genome sequencing and annotation.</title>
        <authorList>
            <consortium name="The Broad Institute Genomics Platform"/>
            <consortium name="The Broad Institute Genome Sequencing Center for Infectious Disease"/>
            <person name="Wu L."/>
            <person name="Ma J."/>
        </authorList>
    </citation>
    <scope>NUCLEOTIDE SEQUENCE [LARGE SCALE GENOMIC DNA]</scope>
    <source>
        <strain evidence="2">CGMCC 1.12192</strain>
    </source>
</reference>
<dbReference type="EMBL" id="JBHSJC010000001">
    <property type="protein sequence ID" value="MFC4828246.1"/>
    <property type="molecule type" value="Genomic_DNA"/>
</dbReference>
<dbReference type="RefSeq" id="WP_204391236.1">
    <property type="nucleotide sequence ID" value="NZ_JAFBBW010000001.1"/>
</dbReference>
<proteinExistence type="predicted"/>